<dbReference type="InterPro" id="IPR051049">
    <property type="entry name" value="Dienelactone_hydrolase-like"/>
</dbReference>
<keyword evidence="4" id="KW-1185">Reference proteome</keyword>
<dbReference type="RefSeq" id="WP_116974981.1">
    <property type="nucleotide sequence ID" value="NZ_QPMM01000002.1"/>
</dbReference>
<name>A0A3E1YF95_9BACT</name>
<protein>
    <submittedName>
        <fullName evidence="3">Dienelactone hydrolase family protein</fullName>
    </submittedName>
</protein>
<dbReference type="OrthoDB" id="9787933at2"/>
<dbReference type="InterPro" id="IPR029058">
    <property type="entry name" value="AB_hydrolase_fold"/>
</dbReference>
<dbReference type="InterPro" id="IPR002925">
    <property type="entry name" value="Dienelactn_hydro"/>
</dbReference>
<keyword evidence="3" id="KW-0378">Hydrolase</keyword>
<dbReference type="SUPFAM" id="SSF53474">
    <property type="entry name" value="alpha/beta-Hydrolases"/>
    <property type="match status" value="1"/>
</dbReference>
<dbReference type="AlphaFoldDB" id="A0A3E1YF95"/>
<dbReference type="GO" id="GO:0016787">
    <property type="term" value="F:hydrolase activity"/>
    <property type="evidence" value="ECO:0007669"/>
    <property type="project" value="UniProtKB-KW"/>
</dbReference>
<feature type="domain" description="Dienelactone hydrolase" evidence="2">
    <location>
        <begin position="76"/>
        <end position="277"/>
    </location>
</feature>
<sequence length="280" mass="31585">MKLHLWLLLFFCVPAKIFAQTSPCCHSDAIKEFSMLAEREDFKMAHENPLPYKYEGMDGTTITFPTPDGKMGYGFLLKAKEPSDKYLFVYQEWWGVNDYIKKQSEKLYNDLNGTVNVLAVDMYDQKVAANREDAAKYMKDASLDRLESIMQGAIKYAGPDAEIASIGWCFGGGLALQSALLEGEHNIGVVMYYGMPEKDVNKLKTLTAPVLGIFGTKDKGINTELVDEFEKNMKEAGKTLMVKRYNADHGFANPSNPDYNVEATEDAYKHAIAFLRKQFE</sequence>
<dbReference type="Proteomes" id="UP000260644">
    <property type="component" value="Unassembled WGS sequence"/>
</dbReference>
<accession>A0A3E1YF95</accession>
<comment type="caution">
    <text evidence="3">The sequence shown here is derived from an EMBL/GenBank/DDBJ whole genome shotgun (WGS) entry which is preliminary data.</text>
</comment>
<dbReference type="Pfam" id="PF01738">
    <property type="entry name" value="DLH"/>
    <property type="match status" value="1"/>
</dbReference>
<evidence type="ECO:0000256" key="1">
    <source>
        <dbReference type="SAM" id="SignalP"/>
    </source>
</evidence>
<dbReference type="Gene3D" id="3.40.50.1820">
    <property type="entry name" value="alpha/beta hydrolase"/>
    <property type="match status" value="1"/>
</dbReference>
<organism evidence="3 4">
    <name type="scientific">Chitinophaga silvatica</name>
    <dbReference type="NCBI Taxonomy" id="2282649"/>
    <lineage>
        <taxon>Bacteria</taxon>
        <taxon>Pseudomonadati</taxon>
        <taxon>Bacteroidota</taxon>
        <taxon>Chitinophagia</taxon>
        <taxon>Chitinophagales</taxon>
        <taxon>Chitinophagaceae</taxon>
        <taxon>Chitinophaga</taxon>
    </lineage>
</organism>
<keyword evidence="1" id="KW-0732">Signal</keyword>
<feature type="signal peptide" evidence="1">
    <location>
        <begin position="1"/>
        <end position="19"/>
    </location>
</feature>
<gene>
    <name evidence="3" type="ORF">DVR12_07320</name>
</gene>
<dbReference type="PANTHER" id="PTHR46623">
    <property type="entry name" value="CARBOXYMETHYLENEBUTENOLIDASE-RELATED"/>
    <property type="match status" value="1"/>
</dbReference>
<evidence type="ECO:0000259" key="2">
    <source>
        <dbReference type="Pfam" id="PF01738"/>
    </source>
</evidence>
<reference evidence="3 4" key="1">
    <citation type="submission" date="2018-07" db="EMBL/GenBank/DDBJ databases">
        <title>Chitinophaga K2CV101002-2 sp. nov., isolated from a monsoon evergreen broad-leaved forest soil.</title>
        <authorList>
            <person name="Lv Y."/>
        </authorList>
    </citation>
    <scope>NUCLEOTIDE SEQUENCE [LARGE SCALE GENOMIC DNA]</scope>
    <source>
        <strain evidence="3 4">GDMCC 1.1288</strain>
    </source>
</reference>
<proteinExistence type="predicted"/>
<dbReference type="EMBL" id="QPMM01000002">
    <property type="protein sequence ID" value="RFS24987.1"/>
    <property type="molecule type" value="Genomic_DNA"/>
</dbReference>
<feature type="chain" id="PRO_5017767644" evidence="1">
    <location>
        <begin position="20"/>
        <end position="280"/>
    </location>
</feature>
<evidence type="ECO:0000313" key="4">
    <source>
        <dbReference type="Proteomes" id="UP000260644"/>
    </source>
</evidence>
<evidence type="ECO:0000313" key="3">
    <source>
        <dbReference type="EMBL" id="RFS24987.1"/>
    </source>
</evidence>
<dbReference type="PANTHER" id="PTHR46623:SF6">
    <property type="entry name" value="ALPHA_BETA-HYDROLASES SUPERFAMILY PROTEIN"/>
    <property type="match status" value="1"/>
</dbReference>